<evidence type="ECO:0000313" key="3">
    <source>
        <dbReference type="EMBL" id="SNR24753.1"/>
    </source>
</evidence>
<feature type="domain" description="NodB homology" evidence="2">
    <location>
        <begin position="33"/>
        <end position="256"/>
    </location>
</feature>
<dbReference type="Pfam" id="PF01522">
    <property type="entry name" value="Polysacc_deac_1"/>
    <property type="match status" value="1"/>
</dbReference>
<dbReference type="Gene3D" id="3.20.20.370">
    <property type="entry name" value="Glycoside hydrolase/deacetylase"/>
    <property type="match status" value="1"/>
</dbReference>
<dbReference type="Proteomes" id="UP000198420">
    <property type="component" value="Unassembled WGS sequence"/>
</dbReference>
<evidence type="ECO:0000256" key="1">
    <source>
        <dbReference type="SAM" id="MobiDB-lite"/>
    </source>
</evidence>
<sequence length="288" mass="31855">MTGSWHGGAAAVVALGFDVDAETPILAQGGRYAAHASTMSHQTYGPDVGLPRILGMLDEMEVPATFFVPGWVAERRPGLAASIVERGHEVAHHSYAHRPPASMSPEEERADFERALEVFAGQGIEITGHRAALWEASWTTAELVAEHGLRYDSSLMGDDRPYRVPAAAGEIVELPVHWSLDDWEQYAYLPEPHVGAVIESPGKVLELWRAELDGMRHYRCLFNLCLHPFLSGRPGRALALRRFIEYARECGDVAFARCRDVAEAALADPDVRPRPHRPPRVDPDVHPH</sequence>
<dbReference type="SUPFAM" id="SSF88713">
    <property type="entry name" value="Glycoside hydrolase/deacetylase"/>
    <property type="match status" value="1"/>
</dbReference>
<dbReference type="EMBL" id="FZNP01000001">
    <property type="protein sequence ID" value="SNR24753.1"/>
    <property type="molecule type" value="Genomic_DNA"/>
</dbReference>
<reference evidence="4" key="1">
    <citation type="submission" date="2017-06" db="EMBL/GenBank/DDBJ databases">
        <authorList>
            <person name="Varghese N."/>
            <person name="Submissions S."/>
        </authorList>
    </citation>
    <scope>NUCLEOTIDE SEQUENCE [LARGE SCALE GENOMIC DNA]</scope>
    <source>
        <strain evidence="4">DSM 44485</strain>
    </source>
</reference>
<evidence type="ECO:0000259" key="2">
    <source>
        <dbReference type="PROSITE" id="PS51677"/>
    </source>
</evidence>
<dbReference type="InterPro" id="IPR037950">
    <property type="entry name" value="PgdA-like"/>
</dbReference>
<feature type="region of interest" description="Disordered" evidence="1">
    <location>
        <begin position="269"/>
        <end position="288"/>
    </location>
</feature>
<dbReference type="InterPro" id="IPR002509">
    <property type="entry name" value="NODB_dom"/>
</dbReference>
<keyword evidence="4" id="KW-1185">Reference proteome</keyword>
<evidence type="ECO:0000313" key="4">
    <source>
        <dbReference type="Proteomes" id="UP000198420"/>
    </source>
</evidence>
<dbReference type="CDD" id="cd10938">
    <property type="entry name" value="CE4_HpPgdA_like"/>
    <property type="match status" value="1"/>
</dbReference>
<dbReference type="PANTHER" id="PTHR47561:SF1">
    <property type="entry name" value="POLYSACCHARIDE DEACETYLASE FAMILY PROTEIN (AFU_ORTHOLOGUE AFUA_6G05030)"/>
    <property type="match status" value="1"/>
</dbReference>
<dbReference type="PROSITE" id="PS51677">
    <property type="entry name" value="NODB"/>
    <property type="match status" value="1"/>
</dbReference>
<proteinExistence type="predicted"/>
<dbReference type="OrthoDB" id="9784220at2"/>
<name>A0A238UTK4_9ACTN</name>
<gene>
    <name evidence="3" type="ORF">SAMN06265355_101334</name>
</gene>
<dbReference type="InterPro" id="IPR011330">
    <property type="entry name" value="Glyco_hydro/deAcase_b/a-brl"/>
</dbReference>
<dbReference type="PANTHER" id="PTHR47561">
    <property type="entry name" value="POLYSACCHARIDE DEACETYLASE FAMILY PROTEIN (AFU_ORTHOLOGUE AFUA_6G05030)"/>
    <property type="match status" value="1"/>
</dbReference>
<dbReference type="GO" id="GO:0016810">
    <property type="term" value="F:hydrolase activity, acting on carbon-nitrogen (but not peptide) bonds"/>
    <property type="evidence" value="ECO:0007669"/>
    <property type="project" value="InterPro"/>
</dbReference>
<dbReference type="GO" id="GO:0005975">
    <property type="term" value="P:carbohydrate metabolic process"/>
    <property type="evidence" value="ECO:0007669"/>
    <property type="project" value="InterPro"/>
</dbReference>
<protein>
    <submittedName>
        <fullName evidence="3">Polysaccharide deacetylase</fullName>
    </submittedName>
</protein>
<organism evidence="3 4">
    <name type="scientific">Actinomadura mexicana</name>
    <dbReference type="NCBI Taxonomy" id="134959"/>
    <lineage>
        <taxon>Bacteria</taxon>
        <taxon>Bacillati</taxon>
        <taxon>Actinomycetota</taxon>
        <taxon>Actinomycetes</taxon>
        <taxon>Streptosporangiales</taxon>
        <taxon>Thermomonosporaceae</taxon>
        <taxon>Actinomadura</taxon>
    </lineage>
</organism>
<accession>A0A238UTK4</accession>
<dbReference type="AlphaFoldDB" id="A0A238UTK4"/>
<dbReference type="RefSeq" id="WP_089309751.1">
    <property type="nucleotide sequence ID" value="NZ_FZNP01000001.1"/>
</dbReference>